<evidence type="ECO:0000256" key="3">
    <source>
        <dbReference type="SAM" id="MobiDB-lite"/>
    </source>
</evidence>
<comment type="caution">
    <text evidence="7">The sequence shown here is derived from an EMBL/GenBank/DDBJ whole genome shotgun (WGS) entry which is preliminary data.</text>
</comment>
<feature type="region of interest" description="Disordered" evidence="3">
    <location>
        <begin position="1"/>
        <end position="29"/>
    </location>
</feature>
<dbReference type="InterPro" id="IPR054471">
    <property type="entry name" value="GPIID_WHD"/>
</dbReference>
<dbReference type="SUPFAM" id="SSF52540">
    <property type="entry name" value="P-loop containing nucleoside triphosphate hydrolases"/>
    <property type="match status" value="1"/>
</dbReference>
<evidence type="ECO:0000313" key="8">
    <source>
        <dbReference type="Proteomes" id="UP001313282"/>
    </source>
</evidence>
<dbReference type="Pfam" id="PF13857">
    <property type="entry name" value="Ank_5"/>
    <property type="match status" value="1"/>
</dbReference>
<dbReference type="SUPFAM" id="SSF48403">
    <property type="entry name" value="Ankyrin repeat"/>
    <property type="match status" value="1"/>
</dbReference>
<dbReference type="Gene3D" id="1.25.40.20">
    <property type="entry name" value="Ankyrin repeat-containing domain"/>
    <property type="match status" value="1"/>
</dbReference>
<feature type="region of interest" description="Disordered" evidence="3">
    <location>
        <begin position="1403"/>
        <end position="1444"/>
    </location>
</feature>
<dbReference type="GO" id="GO:0003824">
    <property type="term" value="F:catalytic activity"/>
    <property type="evidence" value="ECO:0007669"/>
    <property type="project" value="InterPro"/>
</dbReference>
<protein>
    <recommendedName>
        <fullName evidence="9">Nucleoside phosphorylase domain-containing protein</fullName>
    </recommendedName>
</protein>
<keyword evidence="8" id="KW-1185">Reference proteome</keyword>
<feature type="domain" description="Nucleoside phosphorylase" evidence="4">
    <location>
        <begin position="38"/>
        <end position="322"/>
    </location>
</feature>
<feature type="repeat" description="ANK" evidence="2">
    <location>
        <begin position="1052"/>
        <end position="1077"/>
    </location>
</feature>
<dbReference type="PANTHER" id="PTHR10039">
    <property type="entry name" value="AMELOGENIN"/>
    <property type="match status" value="1"/>
</dbReference>
<evidence type="ECO:0000256" key="1">
    <source>
        <dbReference type="ARBA" id="ARBA00022737"/>
    </source>
</evidence>
<dbReference type="InterPro" id="IPR027417">
    <property type="entry name" value="P-loop_NTPase"/>
</dbReference>
<keyword evidence="2" id="KW-0040">ANK repeat</keyword>
<dbReference type="Proteomes" id="UP001313282">
    <property type="component" value="Unassembled WGS sequence"/>
</dbReference>
<feature type="repeat" description="ANK" evidence="2">
    <location>
        <begin position="981"/>
        <end position="1007"/>
    </location>
</feature>
<feature type="region of interest" description="Disordered" evidence="3">
    <location>
        <begin position="1155"/>
        <end position="1184"/>
    </location>
</feature>
<feature type="domain" description="GPI inositol-deacylase winged helix" evidence="5">
    <location>
        <begin position="690"/>
        <end position="771"/>
    </location>
</feature>
<reference evidence="7 8" key="1">
    <citation type="submission" date="2019-10" db="EMBL/GenBank/DDBJ databases">
        <authorList>
            <person name="Palmer J.M."/>
        </authorList>
    </citation>
    <scope>NUCLEOTIDE SEQUENCE [LARGE SCALE GENOMIC DNA]</scope>
    <source>
        <strain evidence="7 8">TWF718</strain>
    </source>
</reference>
<dbReference type="Pfam" id="PF12796">
    <property type="entry name" value="Ank_2"/>
    <property type="match status" value="2"/>
</dbReference>
<proteinExistence type="predicted"/>
<dbReference type="InterPro" id="IPR035994">
    <property type="entry name" value="Nucleoside_phosphorylase_sf"/>
</dbReference>
<dbReference type="PROSITE" id="PS50297">
    <property type="entry name" value="ANK_REP_REGION"/>
    <property type="match status" value="4"/>
</dbReference>
<gene>
    <name evidence="7" type="ORF">TWF718_010779</name>
</gene>
<dbReference type="PROSITE" id="PS50088">
    <property type="entry name" value="ANK_REPEAT"/>
    <property type="match status" value="4"/>
</dbReference>
<dbReference type="Pfam" id="PF22939">
    <property type="entry name" value="WHD_GPIID"/>
    <property type="match status" value="1"/>
</dbReference>
<organism evidence="7 8">
    <name type="scientific">Orbilia javanica</name>
    <dbReference type="NCBI Taxonomy" id="47235"/>
    <lineage>
        <taxon>Eukaryota</taxon>
        <taxon>Fungi</taxon>
        <taxon>Dikarya</taxon>
        <taxon>Ascomycota</taxon>
        <taxon>Pezizomycotina</taxon>
        <taxon>Orbiliomycetes</taxon>
        <taxon>Orbiliales</taxon>
        <taxon>Orbiliaceae</taxon>
        <taxon>Orbilia</taxon>
    </lineage>
</organism>
<sequence length="1444" mass="162368">MDQRNATGTRQNPHPDNMDTDEESEEEFQRIHPSEITVAIFCALSCESVAVKFTLDSEFQCRPDLHPHAQKYVYAFGQIGPHKVVITRPNQMGKVNAAHMAATISQQFPNVRFALMVGIGAGIPNKWDIRLGDIAVSIPQESHPGVIEYDFGKSKKDGFTLKGFLNKPPSILLSADGQLDDAERMNKRPLRKILRSITKHPGYERPGGSDMLFDPSFDHVNEGQDCSGCEASSERRIVNRPPRSRWPNEPVVHRGLVLSGSLVVKNPKDRDLLCRGYDAICYEMEAAGIMDEIPCLVIRGICDYADTHKQDIWHCYAAAAAAAYAKGILCKIDGQDIEATATMKEMMTQVETKVDAIGQDLSNLRRDVNAHHKETKHIEILEWLYPGAASSARHSAIVSARQVGTGKWFVTQAVFSRWLTSTEESSRILWCYGIPGAGKSTISSVVIDYLDERRAQNAKILAATAYFYFDSTNKEIDTRKFARSLLKQLAFQSPNLPDGLIELFKTYSGSGKTEIEDQKIKDLLVQLATNFHETYIVVDALDECVPEQRFHVLELLHRLAGSGAKIFTTSRPHPEDVNEMFKAADKVELGANTQDIRKYIRAEIMRYHARTPKERHIRDELIHRIIDVLCRMSNGMFLLPKLQLKFLLRQATRSRIENILEKIVKMSISEDFHPIDETFNLMLESIDECNRDIAERALSWLLVTEYPLRIQDLLVALAIESGNTEITDHQQLLQSTVLDICAGFIVVEGSSDIVKLAHGTVQDYLLRKSIDVAGALASLTRCTLNYLRFERFTNPLFWDTLGQDESALSENIKLIPFYLYSIRNWEALVARCNQDAIEGDLISFLSQRSSVISYCQARKLTLTNQKLYESNRWSWFYRIGTDESPLHLAARTGNLGAIRYFISHGDDIDIRHDGGHQPIWEAVAYGQFEAVKLLVENGSSPRAAWVAGRRLIHFASARGDYSIVKYLLELDPEMVNIQQEDGSSPLRECAFSGHVEVARLLLDAGANWLLETHHDRRTVGFLALEQGWSNVFSLILKKGLSLKNPLHIRSCNAGTPLHIAAGYGYEETVKEILELGATNERDFDISITDLAGNTALHNAVNTGILSIVKLLVENGIDLERKNKAGKTALELATQLGDDPVKHYLRGAIAASSWDPQEFDTTSTPQGPNTLPEPPTAGAATDRTPSISLPDVTAVYNILTQKINLPLIARKILDYAEYWIEQHVKNLGTVVVSETSLPTPYINLNVCGPFVRKIIFRTVSHDQGWSGYAEHHGTYEGSCTWIEVWATLKDHLSIEPGGENTHNIHKRSKPLQIRRLQYNVHARRESTEHMNEWNMATASDPELVDFLSTLCSGDRVSLYPRAMYMGWECFLDEAEMWVYSAPWDLHSKYPYRIGQAFETQDQMPTATQSPEIGGLVLSESKDKVRGRDGEIAEEIHEGSKRKKVL</sequence>
<keyword evidence="1" id="KW-0677">Repeat</keyword>
<feature type="domain" description="Nephrocystin 3-like N-terminal" evidence="6">
    <location>
        <begin position="404"/>
        <end position="571"/>
    </location>
</feature>
<feature type="repeat" description="ANK" evidence="2">
    <location>
        <begin position="881"/>
        <end position="913"/>
    </location>
</feature>
<accession>A0AAN8NMT8</accession>
<dbReference type="InterPro" id="IPR036770">
    <property type="entry name" value="Ankyrin_rpt-contain_sf"/>
</dbReference>
<dbReference type="SMART" id="SM00248">
    <property type="entry name" value="ANK"/>
    <property type="match status" value="6"/>
</dbReference>
<name>A0AAN8NMT8_9PEZI</name>
<dbReference type="PANTHER" id="PTHR10039:SF15">
    <property type="entry name" value="NACHT DOMAIN-CONTAINING PROTEIN"/>
    <property type="match status" value="1"/>
</dbReference>
<evidence type="ECO:0000313" key="7">
    <source>
        <dbReference type="EMBL" id="KAK6332951.1"/>
    </source>
</evidence>
<feature type="compositionally biased region" description="Polar residues" evidence="3">
    <location>
        <begin position="1158"/>
        <end position="1168"/>
    </location>
</feature>
<dbReference type="Gene3D" id="3.40.50.1580">
    <property type="entry name" value="Nucleoside phosphorylase domain"/>
    <property type="match status" value="1"/>
</dbReference>
<evidence type="ECO:0008006" key="9">
    <source>
        <dbReference type="Google" id="ProtNLM"/>
    </source>
</evidence>
<evidence type="ECO:0000259" key="6">
    <source>
        <dbReference type="Pfam" id="PF24883"/>
    </source>
</evidence>
<dbReference type="InterPro" id="IPR000845">
    <property type="entry name" value="Nucleoside_phosphorylase_d"/>
</dbReference>
<feature type="compositionally biased region" description="Basic and acidic residues" evidence="3">
    <location>
        <begin position="1418"/>
        <end position="1437"/>
    </location>
</feature>
<dbReference type="EMBL" id="JAVHNR010000009">
    <property type="protein sequence ID" value="KAK6332951.1"/>
    <property type="molecule type" value="Genomic_DNA"/>
</dbReference>
<evidence type="ECO:0000259" key="5">
    <source>
        <dbReference type="Pfam" id="PF22939"/>
    </source>
</evidence>
<dbReference type="SUPFAM" id="SSF53167">
    <property type="entry name" value="Purine and uridine phosphorylases"/>
    <property type="match status" value="1"/>
</dbReference>
<evidence type="ECO:0000259" key="4">
    <source>
        <dbReference type="Pfam" id="PF01048"/>
    </source>
</evidence>
<dbReference type="InterPro" id="IPR002110">
    <property type="entry name" value="Ankyrin_rpt"/>
</dbReference>
<dbReference type="Pfam" id="PF24883">
    <property type="entry name" value="NPHP3_N"/>
    <property type="match status" value="1"/>
</dbReference>
<dbReference type="GO" id="GO:0009116">
    <property type="term" value="P:nucleoside metabolic process"/>
    <property type="evidence" value="ECO:0007669"/>
    <property type="project" value="InterPro"/>
</dbReference>
<dbReference type="InterPro" id="IPR056884">
    <property type="entry name" value="NPHP3-like_N"/>
</dbReference>
<dbReference type="Pfam" id="PF01048">
    <property type="entry name" value="PNP_UDP_1"/>
    <property type="match status" value="1"/>
</dbReference>
<feature type="repeat" description="ANK" evidence="2">
    <location>
        <begin position="1091"/>
        <end position="1123"/>
    </location>
</feature>
<dbReference type="Gene3D" id="3.40.50.300">
    <property type="entry name" value="P-loop containing nucleotide triphosphate hydrolases"/>
    <property type="match status" value="1"/>
</dbReference>
<evidence type="ECO:0000256" key="2">
    <source>
        <dbReference type="PROSITE-ProRule" id="PRU00023"/>
    </source>
</evidence>
<feature type="compositionally biased region" description="Polar residues" evidence="3">
    <location>
        <begin position="1"/>
        <end position="14"/>
    </location>
</feature>